<organism evidence="3">
    <name type="scientific">Lactobacillus acidophilus (strain ATCC 700396 / NCK56 / N2 / NCFM)</name>
    <dbReference type="NCBI Taxonomy" id="272621"/>
    <lineage>
        <taxon>Bacteria</taxon>
        <taxon>Bacillati</taxon>
        <taxon>Bacillota</taxon>
        <taxon>Bacilli</taxon>
        <taxon>Lactobacillales</taxon>
        <taxon>Lactobacillaceae</taxon>
        <taxon>Lactobacillus</taxon>
    </lineage>
</organism>
<keyword evidence="1" id="KW-1133">Transmembrane helix</keyword>
<dbReference type="HOGENOM" id="CLU_079551_1_0_9"/>
<dbReference type="RefSeq" id="WP_003548929.1">
    <property type="nucleotide sequence ID" value="NC_006814.3"/>
</dbReference>
<keyword evidence="3" id="KW-1185">Reference proteome</keyword>
<reference evidence="2 3" key="1">
    <citation type="journal article" date="2005" name="Proc. Natl. Acad. Sci. U.S.A.">
        <title>Complete genome sequence of the probiotic lactic acid bacterium Lactobacillus acidophilus NCFM.</title>
        <authorList>
            <person name="Altermann E."/>
            <person name="Russell W.M."/>
            <person name="Azcarate-Peril M.A."/>
            <person name="Barrangou R."/>
            <person name="Buck B.L."/>
            <person name="McAuliffe O."/>
            <person name="Souther N."/>
            <person name="Dobson A."/>
            <person name="Duong T."/>
            <person name="Callanan M."/>
            <person name="Lick S."/>
            <person name="Hamrick A."/>
            <person name="Cano R."/>
            <person name="Klaenhammer T.R."/>
        </authorList>
    </citation>
    <scope>NUCLEOTIDE SEQUENCE [LARGE SCALE GENOMIC DNA]</scope>
    <source>
        <strain evidence="3">ATCC 700396 / NCK56 / N2 / NCFM</strain>
    </source>
</reference>
<feature type="transmembrane region" description="Helical" evidence="1">
    <location>
        <begin position="57"/>
        <end position="81"/>
    </location>
</feature>
<evidence type="ECO:0000313" key="3">
    <source>
        <dbReference type="Proteomes" id="UP000006381"/>
    </source>
</evidence>
<dbReference type="GeneID" id="93290650"/>
<dbReference type="PANTHER" id="PTHR43229:SF2">
    <property type="entry name" value="NODULATION PROTEIN J"/>
    <property type="match status" value="1"/>
</dbReference>
<evidence type="ECO:0000313" key="2">
    <source>
        <dbReference type="EMBL" id="AAV42140.1"/>
    </source>
</evidence>
<dbReference type="PATRIC" id="fig|272621.13.peg.235"/>
<protein>
    <submittedName>
        <fullName evidence="2">ABC transporter</fullName>
    </submittedName>
</protein>
<dbReference type="OrthoDB" id="162334at2"/>
<dbReference type="PROSITE" id="PS51257">
    <property type="entry name" value="PROKAR_LIPOPROTEIN"/>
    <property type="match status" value="1"/>
</dbReference>
<evidence type="ECO:0000256" key="1">
    <source>
        <dbReference type="SAM" id="Phobius"/>
    </source>
</evidence>
<keyword evidence="1" id="KW-0812">Transmembrane</keyword>
<accession>Q5FMD4</accession>
<sequence>MFALIQRNIKIYFSNIPGVIMSCFGALISFFIYIGFLQKNLENSWPNFSSAKQMLDLWMIAGIVSIASITTSFQALGQLVKDRETRTADDMRLTDISFSRQNLAYVLSSSVVSFLMQVITFAVMNIYFSAVNKINISIESCLLALIFMALGALGATLLNEIIVLFIHSSTTFSRLSAVVGAIAGFAVATYLPYGTLSSTAQTLVKLVPSSYEASALRSLFLNELSKSQMPASVRSQMINYLGIHFKINDYQLTRWDTAYVMVGMIAILIVIITFSSLAAGKRKMQIEG</sequence>
<feature type="transmembrane region" description="Helical" evidence="1">
    <location>
        <begin position="142"/>
        <end position="166"/>
    </location>
</feature>
<dbReference type="Proteomes" id="UP000006381">
    <property type="component" value="Chromosome"/>
</dbReference>
<dbReference type="BioCyc" id="LACI272621:G1G49-238-MONOMER"/>
<feature type="transmembrane region" description="Helical" evidence="1">
    <location>
        <begin position="175"/>
        <end position="193"/>
    </location>
</feature>
<gene>
    <name evidence="2" type="ordered locus">LBA0247</name>
</gene>
<feature type="transmembrane region" description="Helical" evidence="1">
    <location>
        <begin position="12"/>
        <end position="37"/>
    </location>
</feature>
<dbReference type="EMBL" id="CP000033">
    <property type="protein sequence ID" value="AAV42140.1"/>
    <property type="molecule type" value="Genomic_DNA"/>
</dbReference>
<dbReference type="STRING" id="272621.LBA0247"/>
<feature type="transmembrane region" description="Helical" evidence="1">
    <location>
        <begin position="102"/>
        <end position="130"/>
    </location>
</feature>
<dbReference type="KEGG" id="lac:LBA0247"/>
<dbReference type="PANTHER" id="PTHR43229">
    <property type="entry name" value="NODULATION PROTEIN J"/>
    <property type="match status" value="1"/>
</dbReference>
<dbReference type="eggNOG" id="COG0842">
    <property type="taxonomic scope" value="Bacteria"/>
</dbReference>
<keyword evidence="1" id="KW-0472">Membrane</keyword>
<feature type="transmembrane region" description="Helical" evidence="1">
    <location>
        <begin position="258"/>
        <end position="279"/>
    </location>
</feature>
<dbReference type="InterPro" id="IPR051784">
    <property type="entry name" value="Nod_factor_ABC_transporter"/>
</dbReference>
<name>Q5FMD4_LACAC</name>
<proteinExistence type="predicted"/>
<dbReference type="AlphaFoldDB" id="Q5FMD4"/>